<proteinExistence type="predicted"/>
<organism evidence="2 3">
    <name type="scientific">Oceanobacillus locisalsi</name>
    <dbReference type="NCBI Taxonomy" id="546107"/>
    <lineage>
        <taxon>Bacteria</taxon>
        <taxon>Bacillati</taxon>
        <taxon>Bacillota</taxon>
        <taxon>Bacilli</taxon>
        <taxon>Bacillales</taxon>
        <taxon>Bacillaceae</taxon>
        <taxon>Oceanobacillus</taxon>
    </lineage>
</organism>
<sequence length="135" mass="15181">MKEKTKNIIGMTLLIIFLMGIIAAIYFFGITGIFVILGVQYQSIWSLIIFVMSVFILGLVVDVFTGAIAKLTVEILSGKIKPMVIEFLFGFATNWIVIMTVDAFMSSLNLSLETKFIFSLILTFFELVFQDKNIS</sequence>
<reference evidence="3" key="1">
    <citation type="journal article" date="2019" name="Int. J. Syst. Evol. Microbiol.">
        <title>The Global Catalogue of Microorganisms (GCM) 10K type strain sequencing project: providing services to taxonomists for standard genome sequencing and annotation.</title>
        <authorList>
            <consortium name="The Broad Institute Genomics Platform"/>
            <consortium name="The Broad Institute Genome Sequencing Center for Infectious Disease"/>
            <person name="Wu L."/>
            <person name="Ma J."/>
        </authorList>
    </citation>
    <scope>NUCLEOTIDE SEQUENCE [LARGE SCALE GENOMIC DNA]</scope>
    <source>
        <strain evidence="3">CCUG 56608</strain>
    </source>
</reference>
<keyword evidence="1" id="KW-1133">Transmembrane helix</keyword>
<comment type="caution">
    <text evidence="2">The sequence shown here is derived from an EMBL/GenBank/DDBJ whole genome shotgun (WGS) entry which is preliminary data.</text>
</comment>
<gene>
    <name evidence="2" type="ORF">ACFQ19_19600</name>
</gene>
<dbReference type="InterPro" id="IPR025912">
    <property type="entry name" value="YrvL"/>
</dbReference>
<evidence type="ECO:0000313" key="2">
    <source>
        <dbReference type="EMBL" id="MFD1068202.1"/>
    </source>
</evidence>
<dbReference type="RefSeq" id="WP_379594479.1">
    <property type="nucleotide sequence ID" value="NZ_JBHTKK010000041.1"/>
</dbReference>
<keyword evidence="1" id="KW-0472">Membrane</keyword>
<feature type="transmembrane region" description="Helical" evidence="1">
    <location>
        <begin position="12"/>
        <end position="38"/>
    </location>
</feature>
<evidence type="ECO:0000313" key="3">
    <source>
        <dbReference type="Proteomes" id="UP001597041"/>
    </source>
</evidence>
<dbReference type="EMBL" id="JBHTKK010000041">
    <property type="protein sequence ID" value="MFD1068202.1"/>
    <property type="molecule type" value="Genomic_DNA"/>
</dbReference>
<name>A0ABW3NKD8_9BACI</name>
<keyword evidence="3" id="KW-1185">Reference proteome</keyword>
<feature type="transmembrane region" description="Helical" evidence="1">
    <location>
        <begin position="44"/>
        <end position="71"/>
    </location>
</feature>
<feature type="transmembrane region" description="Helical" evidence="1">
    <location>
        <begin position="83"/>
        <end position="104"/>
    </location>
</feature>
<dbReference type="Pfam" id="PF14184">
    <property type="entry name" value="YrvL"/>
    <property type="match status" value="1"/>
</dbReference>
<accession>A0ABW3NKD8</accession>
<keyword evidence="1" id="KW-0812">Transmembrane</keyword>
<evidence type="ECO:0000256" key="1">
    <source>
        <dbReference type="SAM" id="Phobius"/>
    </source>
</evidence>
<protein>
    <submittedName>
        <fullName evidence="2">YrvL family regulatory protein</fullName>
    </submittedName>
</protein>
<dbReference type="Proteomes" id="UP001597041">
    <property type="component" value="Unassembled WGS sequence"/>
</dbReference>